<reference evidence="13 14" key="1">
    <citation type="journal article" date="2016" name="Nat. Commun.">
        <title>Thousands of microbial genomes shed light on interconnected biogeochemical processes in an aquifer system.</title>
        <authorList>
            <person name="Anantharaman K."/>
            <person name="Brown C.T."/>
            <person name="Hug L.A."/>
            <person name="Sharon I."/>
            <person name="Castelle C.J."/>
            <person name="Probst A.J."/>
            <person name="Thomas B.C."/>
            <person name="Singh A."/>
            <person name="Wilkins M.J."/>
            <person name="Karaoz U."/>
            <person name="Brodie E.L."/>
            <person name="Williams K.H."/>
            <person name="Hubbard S.S."/>
            <person name="Banfield J.F."/>
        </authorList>
    </citation>
    <scope>NUCLEOTIDE SEQUENCE [LARGE SCALE GENOMIC DNA]</scope>
</reference>
<gene>
    <name evidence="13" type="ORF">A2429_01375</name>
</gene>
<evidence type="ECO:0000313" key="14">
    <source>
        <dbReference type="Proteomes" id="UP000178199"/>
    </source>
</evidence>
<evidence type="ECO:0000313" key="13">
    <source>
        <dbReference type="EMBL" id="OHA54988.1"/>
    </source>
</evidence>
<keyword evidence="5" id="KW-0378">Hydrolase</keyword>
<dbReference type="InterPro" id="IPR005259">
    <property type="entry name" value="PriA"/>
</dbReference>
<dbReference type="GO" id="GO:0006270">
    <property type="term" value="P:DNA replication initiation"/>
    <property type="evidence" value="ECO:0007669"/>
    <property type="project" value="TreeGrafter"/>
</dbReference>
<dbReference type="EMBL" id="MHTD01000048">
    <property type="protein sequence ID" value="OHA54988.1"/>
    <property type="molecule type" value="Genomic_DNA"/>
</dbReference>
<dbReference type="SUPFAM" id="SSF52540">
    <property type="entry name" value="P-loop containing nucleoside triphosphate hydrolases"/>
    <property type="match status" value="1"/>
</dbReference>
<evidence type="ECO:0000256" key="10">
    <source>
        <dbReference type="ARBA" id="ARBA00023235"/>
    </source>
</evidence>
<dbReference type="GO" id="GO:0016787">
    <property type="term" value="F:hydrolase activity"/>
    <property type="evidence" value="ECO:0007669"/>
    <property type="project" value="UniProtKB-KW"/>
</dbReference>
<evidence type="ECO:0000256" key="7">
    <source>
        <dbReference type="ARBA" id="ARBA00022833"/>
    </source>
</evidence>
<dbReference type="GO" id="GO:0005524">
    <property type="term" value="F:ATP binding"/>
    <property type="evidence" value="ECO:0007669"/>
    <property type="project" value="UniProtKB-KW"/>
</dbReference>
<protein>
    <submittedName>
        <fullName evidence="13">Primosomal protein N</fullName>
    </submittedName>
</protein>
<dbReference type="Pfam" id="PF18074">
    <property type="entry name" value="PriA_C"/>
    <property type="match status" value="1"/>
</dbReference>
<dbReference type="Gene3D" id="3.40.50.300">
    <property type="entry name" value="P-loop containing nucleotide triphosphate hydrolases"/>
    <property type="match status" value="1"/>
</dbReference>
<evidence type="ECO:0000256" key="8">
    <source>
        <dbReference type="ARBA" id="ARBA00022840"/>
    </source>
</evidence>
<keyword evidence="1" id="KW-0639">Primosome</keyword>
<evidence type="ECO:0000256" key="3">
    <source>
        <dbReference type="ARBA" id="ARBA00022723"/>
    </source>
</evidence>
<dbReference type="PANTHER" id="PTHR30580">
    <property type="entry name" value="PRIMOSOMAL PROTEIN N"/>
    <property type="match status" value="1"/>
</dbReference>
<dbReference type="InterPro" id="IPR027417">
    <property type="entry name" value="P-loop_NTPase"/>
</dbReference>
<keyword evidence="10" id="KW-0413">Isomerase</keyword>
<evidence type="ECO:0000256" key="9">
    <source>
        <dbReference type="ARBA" id="ARBA00023125"/>
    </source>
</evidence>
<keyword evidence="8" id="KW-0067">ATP-binding</keyword>
<dbReference type="InterPro" id="IPR042115">
    <property type="entry name" value="PriA_3primeBD_sf"/>
</dbReference>
<organism evidence="13 14">
    <name type="scientific">Candidatus Veblenbacteria bacterium RIFOXYC1_FULL_42_9</name>
    <dbReference type="NCBI Taxonomy" id="1802427"/>
    <lineage>
        <taxon>Bacteria</taxon>
        <taxon>Candidatus Vebleniibacteriota</taxon>
    </lineage>
</organism>
<dbReference type="GO" id="GO:0043138">
    <property type="term" value="F:3'-5' DNA helicase activity"/>
    <property type="evidence" value="ECO:0007669"/>
    <property type="project" value="TreeGrafter"/>
</dbReference>
<evidence type="ECO:0000256" key="1">
    <source>
        <dbReference type="ARBA" id="ARBA00022515"/>
    </source>
</evidence>
<feature type="domain" description="Primosomal protein N C-terminal" evidence="12">
    <location>
        <begin position="524"/>
        <end position="586"/>
    </location>
</feature>
<evidence type="ECO:0000256" key="2">
    <source>
        <dbReference type="ARBA" id="ARBA00022705"/>
    </source>
</evidence>
<comment type="caution">
    <text evidence="13">The sequence shown here is derived from an EMBL/GenBank/DDBJ whole genome shotgun (WGS) entry which is preliminary data.</text>
</comment>
<dbReference type="Pfam" id="PF17764">
    <property type="entry name" value="PriA_3primeBD"/>
    <property type="match status" value="1"/>
</dbReference>
<dbReference type="GO" id="GO:0006302">
    <property type="term" value="P:double-strand break repair"/>
    <property type="evidence" value="ECO:0007669"/>
    <property type="project" value="InterPro"/>
</dbReference>
<sequence length="613" mass="68749">MSVKVAQVVPLRRLPRTKGVFDYEVPAQAIVEVGDLVQIPFKSSLVEGIVFDIKTGEATIKNLKSIGNTLIPGCANRRQLSLIFWLANYSGVSLATAAKLVLPFKPTSRFIISPIKNKPIIKDKAGLKPINIIFSSLSAKEQVVDSLVKQVINRGQQVLLLVPEISLITEWSNRFKNNLVVSYSGNEKTSNSRSAWRDIRSGQAKIIIGTRAVLWLNYFNLGGIIIDQAENESFIQSEQNPRYDTLMVANYLAKLWSASLAQISPAPRLENWQAVQKGNQGWQEISAVSAKLKVIDLKTSRRVFKSGLISAELKTTVDKVLSRGKKILLYLNRRGGATSSTCEDCGLVAICPQCQRSLVQSNNQNELVCFHCDYKQNVVIPCPRCGGLSVNYAGGGIGKLALEAKKLWPSAKILTLEDKFNESQTNLANQADIILGSRTAVRAVANMPLAMSVLVRADAELLLPEFRSVERLWQLTRYLTLQSAELVVQTSNPDHYLWSSLMTRDLALFYRSEMRLRKKYLYPPLVKLIRFTCQNKIEKSAQKQAGSLVDILKKSLPPDAEIIGPYPDYYRLRSTNWRWHILIKHALNYEPANLWPLLPDDVIIDNNPWFILS</sequence>
<dbReference type="NCBIfam" id="TIGR00595">
    <property type="entry name" value="priA"/>
    <property type="match status" value="1"/>
</dbReference>
<keyword evidence="9" id="KW-0238">DNA-binding</keyword>
<dbReference type="PANTHER" id="PTHR30580:SF0">
    <property type="entry name" value="PRIMOSOMAL PROTEIN N"/>
    <property type="match status" value="1"/>
</dbReference>
<keyword evidence="3" id="KW-0479">Metal-binding</keyword>
<evidence type="ECO:0000259" key="12">
    <source>
        <dbReference type="Pfam" id="PF18074"/>
    </source>
</evidence>
<name>A0A1G2Q338_9BACT</name>
<evidence type="ECO:0000256" key="6">
    <source>
        <dbReference type="ARBA" id="ARBA00022806"/>
    </source>
</evidence>
<feature type="domain" description="Primosomal protein N' 3' DNA-binding" evidence="11">
    <location>
        <begin position="15"/>
        <end position="103"/>
    </location>
</feature>
<dbReference type="AlphaFoldDB" id="A0A1G2Q338"/>
<keyword evidence="4" id="KW-0547">Nucleotide-binding</keyword>
<evidence type="ECO:0000256" key="4">
    <source>
        <dbReference type="ARBA" id="ARBA00022741"/>
    </source>
</evidence>
<dbReference type="Proteomes" id="UP000178199">
    <property type="component" value="Unassembled WGS sequence"/>
</dbReference>
<keyword evidence="2" id="KW-0235">DNA replication</keyword>
<dbReference type="GO" id="GO:0003677">
    <property type="term" value="F:DNA binding"/>
    <property type="evidence" value="ECO:0007669"/>
    <property type="project" value="UniProtKB-KW"/>
</dbReference>
<dbReference type="InterPro" id="IPR041222">
    <property type="entry name" value="PriA_3primeBD"/>
</dbReference>
<dbReference type="GO" id="GO:0006310">
    <property type="term" value="P:DNA recombination"/>
    <property type="evidence" value="ECO:0007669"/>
    <property type="project" value="InterPro"/>
</dbReference>
<keyword evidence="6" id="KW-0347">Helicase</keyword>
<dbReference type="Gene3D" id="3.40.1440.60">
    <property type="entry name" value="PriA, 3(prime) DNA-binding domain"/>
    <property type="match status" value="1"/>
</dbReference>
<evidence type="ECO:0000259" key="11">
    <source>
        <dbReference type="Pfam" id="PF17764"/>
    </source>
</evidence>
<evidence type="ECO:0000256" key="5">
    <source>
        <dbReference type="ARBA" id="ARBA00022801"/>
    </source>
</evidence>
<keyword evidence="7" id="KW-0862">Zinc</keyword>
<proteinExistence type="predicted"/>
<accession>A0A1G2Q338</accession>
<dbReference type="InterPro" id="IPR041236">
    <property type="entry name" value="PriA_C"/>
</dbReference>